<evidence type="ECO:0000313" key="1">
    <source>
        <dbReference type="EMBL" id="RRR75107.1"/>
    </source>
</evidence>
<dbReference type="AlphaFoldDB" id="A0A426U573"/>
<reference evidence="1 2" key="1">
    <citation type="submission" date="2018-12" db="EMBL/GenBank/DDBJ databases">
        <title>Genome Sequence of Candidatus Viridilinea halotolerans isolated from saline sulfide-rich spring.</title>
        <authorList>
            <person name="Grouzdev D.S."/>
            <person name="Burganskaya E.I."/>
            <person name="Krutkina M.S."/>
            <person name="Sukhacheva M.V."/>
            <person name="Gorlenko V.M."/>
        </authorList>
    </citation>
    <scope>NUCLEOTIDE SEQUENCE [LARGE SCALE GENOMIC DNA]</scope>
    <source>
        <strain evidence="1">Chok-6</strain>
    </source>
</reference>
<dbReference type="EMBL" id="RSAS01000213">
    <property type="protein sequence ID" value="RRR75107.1"/>
    <property type="molecule type" value="Genomic_DNA"/>
</dbReference>
<name>A0A426U573_9CHLR</name>
<organism evidence="1 2">
    <name type="scientific">Candidatus Viridilinea halotolerans</name>
    <dbReference type="NCBI Taxonomy" id="2491704"/>
    <lineage>
        <taxon>Bacteria</taxon>
        <taxon>Bacillati</taxon>
        <taxon>Chloroflexota</taxon>
        <taxon>Chloroflexia</taxon>
        <taxon>Chloroflexales</taxon>
        <taxon>Chloroflexineae</taxon>
        <taxon>Oscillochloridaceae</taxon>
        <taxon>Candidatus Viridilinea</taxon>
    </lineage>
</organism>
<accession>A0A426U573</accession>
<evidence type="ECO:0000313" key="2">
    <source>
        <dbReference type="Proteomes" id="UP000280307"/>
    </source>
</evidence>
<protein>
    <submittedName>
        <fullName evidence="1">Uncharacterized protein</fullName>
    </submittedName>
</protein>
<gene>
    <name evidence="1" type="ORF">EI684_05485</name>
</gene>
<dbReference type="Proteomes" id="UP000280307">
    <property type="component" value="Unassembled WGS sequence"/>
</dbReference>
<comment type="caution">
    <text evidence="1">The sequence shown here is derived from an EMBL/GenBank/DDBJ whole genome shotgun (WGS) entry which is preliminary data.</text>
</comment>
<sequence>MLSYDDLVTGLEDAWLAAGLHEHAFVESVIPATHDRHFKLELFPDHDEPLTNENMPPFLELSFNWSPAHQLLAEGRELPVEPLDLTWIYTATVSAQHERSDLELVRMFQRAVMAAFQRFYPAEASDMEPIAVEVRRVYLPGSQRLQLDYVQLVSSTVSDLFEQWAERDLAGFRMVLRQEFLLASAIINNLTDTFSPNGRGGYKTVDAA</sequence>
<proteinExistence type="predicted"/>